<dbReference type="RefSeq" id="WP_013679174.1">
    <property type="nucleotide sequence ID" value="NC_015315.1"/>
</dbReference>
<accession>F2L2H3</accession>
<dbReference type="KEGG" id="tuz:TUZN_0341"/>
<sequence length="179" mass="20422">MLSSRYVADLLSGKKRATVRLGIVRRDREAVIHSGGRIVAVAEVLDVRYKRVAELDDFDAELDGYSNVEELKRALRRHYRGIKDDDVVSIIVFGSVKPVDLPDDWAYGGLKPYELAELALRRLELTEEERRVLAAVAKYKSVRRAAVKLYGSVERRRAIRRLLRTVARRLSGDLRSSSR</sequence>
<reference key="2">
    <citation type="submission" date="2011-03" db="EMBL/GenBank/DDBJ databases">
        <title>Complete genome sequence of the thermoacidophilic crenarchaeon Thermoproteus uzoniensis 768-20.</title>
        <authorList>
            <person name="Mardanov A.V."/>
            <person name="Gumerov V.M."/>
            <person name="Beletsky A.V."/>
            <person name="Prokofeva M.I."/>
            <person name="Bonch-Osmolovskaya E.A."/>
            <person name="Ravin N.V."/>
            <person name="Skryabin K.G."/>
        </authorList>
    </citation>
    <scope>NUCLEOTIDE SEQUENCE</scope>
    <source>
        <strain>768-20</strain>
    </source>
</reference>
<name>F2L2H3_THEU7</name>
<dbReference type="InterPro" id="IPR015947">
    <property type="entry name" value="PUA-like_sf"/>
</dbReference>
<dbReference type="AlphaFoldDB" id="F2L2H3"/>
<dbReference type="CDD" id="cd06552">
    <property type="entry name" value="ASCH_yqfb_like"/>
    <property type="match status" value="1"/>
</dbReference>
<dbReference type="PANTHER" id="PTHR42250">
    <property type="entry name" value="ASCH DOMAIN-CONTAINING PROTEIN"/>
    <property type="match status" value="1"/>
</dbReference>
<dbReference type="EMBL" id="CP002590">
    <property type="protein sequence ID" value="AEA11838.1"/>
    <property type="molecule type" value="Genomic_DNA"/>
</dbReference>
<protein>
    <recommendedName>
        <fullName evidence="1">ASCH domain-containing protein</fullName>
    </recommendedName>
</protein>
<dbReference type="Gene3D" id="2.30.130.30">
    <property type="entry name" value="Hypothetical protein"/>
    <property type="match status" value="1"/>
</dbReference>
<dbReference type="eggNOG" id="arCOG00398">
    <property type="taxonomic scope" value="Archaea"/>
</dbReference>
<evidence type="ECO:0000259" key="1">
    <source>
        <dbReference type="SMART" id="SM01022"/>
    </source>
</evidence>
<dbReference type="SMART" id="SM01022">
    <property type="entry name" value="ASCH"/>
    <property type="match status" value="1"/>
</dbReference>
<keyword evidence="3" id="KW-1185">Reference proteome</keyword>
<dbReference type="OrthoDB" id="84912at2157"/>
<evidence type="ECO:0000313" key="3">
    <source>
        <dbReference type="Proteomes" id="UP000008138"/>
    </source>
</evidence>
<dbReference type="PANTHER" id="PTHR42250:SF1">
    <property type="entry name" value="ASCH DOMAIN-CONTAINING PROTEIN"/>
    <property type="match status" value="1"/>
</dbReference>
<proteinExistence type="predicted"/>
<dbReference type="Pfam" id="PF04266">
    <property type="entry name" value="ASCH"/>
    <property type="match status" value="1"/>
</dbReference>
<feature type="domain" description="ASCH" evidence="1">
    <location>
        <begin position="1"/>
        <end position="97"/>
    </location>
</feature>
<reference evidence="2 3" key="1">
    <citation type="journal article" date="2011" name="J. Bacteriol.">
        <title>Complete genome sequence of the thermoacidophilic crenarchaeon Thermoproteus uzoniensis 768-20.</title>
        <authorList>
            <person name="Mardanov A.V."/>
            <person name="Gumerov V.M."/>
            <person name="Beletsky A.V."/>
            <person name="Prokofeva M.I."/>
            <person name="Bonch-Osmolovskaya E.A."/>
            <person name="Ravin N.V."/>
            <person name="Skryabin K.G."/>
        </authorList>
    </citation>
    <scope>NUCLEOTIDE SEQUENCE [LARGE SCALE GENOMIC DNA]</scope>
    <source>
        <strain evidence="2 3">768-20</strain>
    </source>
</reference>
<dbReference type="GeneID" id="10359887"/>
<evidence type="ECO:0000313" key="2">
    <source>
        <dbReference type="EMBL" id="AEA11838.1"/>
    </source>
</evidence>
<dbReference type="SUPFAM" id="SSF88697">
    <property type="entry name" value="PUA domain-like"/>
    <property type="match status" value="1"/>
</dbReference>
<organism evidence="2 3">
    <name type="scientific">Thermoproteus uzoniensis (strain 768-20)</name>
    <dbReference type="NCBI Taxonomy" id="999630"/>
    <lineage>
        <taxon>Archaea</taxon>
        <taxon>Thermoproteota</taxon>
        <taxon>Thermoprotei</taxon>
        <taxon>Thermoproteales</taxon>
        <taxon>Thermoproteaceae</taxon>
        <taxon>Thermoproteus</taxon>
    </lineage>
</organism>
<dbReference type="HOGENOM" id="CLU_117042_0_0_2"/>
<dbReference type="Proteomes" id="UP000008138">
    <property type="component" value="Chromosome"/>
</dbReference>
<gene>
    <name evidence="2" type="ordered locus">TUZN_0341</name>
</gene>
<dbReference type="InterPro" id="IPR007374">
    <property type="entry name" value="ASCH_domain"/>
</dbReference>
<dbReference type="STRING" id="999630.TUZN_0341"/>